<accession>A0ABR5I8I6</accession>
<name>A0ABR5I8I6_9ACTN</name>
<evidence type="ECO:0000313" key="3">
    <source>
        <dbReference type="Proteomes" id="UP000037247"/>
    </source>
</evidence>
<reference evidence="2 3" key="1">
    <citation type="submission" date="2015-05" db="EMBL/GenBank/DDBJ databases">
        <title>Draft genome sequence of the bacterium Gordonia jacobaea a new member of the Gordonia genus.</title>
        <authorList>
            <person name="Jimenez-Galisteo G."/>
            <person name="Dominguez A."/>
            <person name="Munoz E."/>
            <person name="Vinas M."/>
        </authorList>
    </citation>
    <scope>NUCLEOTIDE SEQUENCE [LARGE SCALE GENOMIC DNA]</scope>
    <source>
        <strain evidence="3">mv1</strain>
    </source>
</reference>
<organism evidence="2 3">
    <name type="scientific">Gordonia jacobaea</name>
    <dbReference type="NCBI Taxonomy" id="122202"/>
    <lineage>
        <taxon>Bacteria</taxon>
        <taxon>Bacillati</taxon>
        <taxon>Actinomycetota</taxon>
        <taxon>Actinomycetes</taxon>
        <taxon>Mycobacteriales</taxon>
        <taxon>Gordoniaceae</taxon>
        <taxon>Gordonia</taxon>
    </lineage>
</organism>
<dbReference type="EMBL" id="LDTZ01000021">
    <property type="protein sequence ID" value="KNA89933.1"/>
    <property type="molecule type" value="Genomic_DNA"/>
</dbReference>
<dbReference type="Proteomes" id="UP000037247">
    <property type="component" value="Unassembled WGS sequence"/>
</dbReference>
<sequence>MTNPQFQRAAQGFSRGMVIFGSVVLMVCVGLLVVNWWNNQQWLWVVLGIGIIVVNIAMVGLTFRKAKLAPPIPDRHDDED</sequence>
<comment type="caution">
    <text evidence="2">The sequence shown here is derived from an EMBL/GenBank/DDBJ whole genome shotgun (WGS) entry which is preliminary data.</text>
</comment>
<keyword evidence="3" id="KW-1185">Reference proteome</keyword>
<feature type="transmembrane region" description="Helical" evidence="1">
    <location>
        <begin position="42"/>
        <end position="63"/>
    </location>
</feature>
<protein>
    <submittedName>
        <fullName evidence="2">Uncharacterized protein</fullName>
    </submittedName>
</protein>
<evidence type="ECO:0000256" key="1">
    <source>
        <dbReference type="SAM" id="Phobius"/>
    </source>
</evidence>
<keyword evidence="1" id="KW-0812">Transmembrane</keyword>
<evidence type="ECO:0000313" key="2">
    <source>
        <dbReference type="EMBL" id="KNA89933.1"/>
    </source>
</evidence>
<keyword evidence="1" id="KW-0472">Membrane</keyword>
<gene>
    <name evidence="2" type="ORF">ABW18_18090</name>
</gene>
<keyword evidence="1" id="KW-1133">Transmembrane helix</keyword>
<feature type="transmembrane region" description="Helical" evidence="1">
    <location>
        <begin position="12"/>
        <end position="36"/>
    </location>
</feature>
<dbReference type="RefSeq" id="WP_049700381.1">
    <property type="nucleotide sequence ID" value="NZ_CBDRLS010000002.1"/>
</dbReference>
<proteinExistence type="predicted"/>